<feature type="domain" description="AAA+ ATPase" evidence="4">
    <location>
        <begin position="262"/>
        <end position="394"/>
    </location>
</feature>
<comment type="similarity">
    <text evidence="1">Belongs to the AAA ATPase family.</text>
</comment>
<dbReference type="InterPro" id="IPR003593">
    <property type="entry name" value="AAA+_ATPase"/>
</dbReference>
<organism evidence="5 6">
    <name type="scientific">Reichenbachiella carrageenanivorans</name>
    <dbReference type="NCBI Taxonomy" id="2979869"/>
    <lineage>
        <taxon>Bacteria</taxon>
        <taxon>Pseudomonadati</taxon>
        <taxon>Bacteroidota</taxon>
        <taxon>Cytophagia</taxon>
        <taxon>Cytophagales</taxon>
        <taxon>Reichenbachiellaceae</taxon>
        <taxon>Reichenbachiella</taxon>
    </lineage>
</organism>
<dbReference type="InterPro" id="IPR050221">
    <property type="entry name" value="26S_Proteasome_ATPase"/>
</dbReference>
<dbReference type="GO" id="GO:0005524">
    <property type="term" value="F:ATP binding"/>
    <property type="evidence" value="ECO:0007669"/>
    <property type="project" value="UniProtKB-KW"/>
</dbReference>
<dbReference type="InterPro" id="IPR027417">
    <property type="entry name" value="P-loop_NTPase"/>
</dbReference>
<keyword evidence="3 5" id="KW-0067">ATP-binding</keyword>
<protein>
    <submittedName>
        <fullName evidence="5">ATP-binding protein</fullName>
    </submittedName>
</protein>
<keyword evidence="2" id="KW-0547">Nucleotide-binding</keyword>
<dbReference type="Pfam" id="PF00004">
    <property type="entry name" value="AAA"/>
    <property type="match status" value="1"/>
</dbReference>
<evidence type="ECO:0000256" key="2">
    <source>
        <dbReference type="ARBA" id="ARBA00022741"/>
    </source>
</evidence>
<sequence>MPTYTATEEVTSPRVVKDQLLTQQQESQKTLDVLTLNIQSFTDAESWLKKTINRRIKEVTEQLDILSFQEISEAPIWDTESAWAKVAQEFHLETEEVFMLVVIYVAQFQPSSLSELWAVDKLDYKAGGKKREGDGHRTPTLRTVLFLLAGDKAIKRAFYYARLVQSRLFKEQVLVTKIGEMDSLEDQQIKMNNEYYRWLMNGQKARIEISADFPANVLETHLCFDDLVLKDSVRTQLQYLMDFVQHQRELYSNESFASKIKPGYVAMLYGPPGTGKTMTVSVMGKALDIDVYSIDLSRVVSKYIGETEKNLEKIFERLEGKRCILFFDEADALFGKRTEVKDAKDRYANQEVAYLLQKIERFPGLVILASNYSQNLDSAFRRRILTSIFMPPPGEEERQILWERAIPDHYRCESASLLGELAKKHTLTGANIANIVKLACIRASKEGERVLTHRLLADLIKLEQSKEKN</sequence>
<name>A0ABY6CY17_9BACT</name>
<evidence type="ECO:0000259" key="4">
    <source>
        <dbReference type="SMART" id="SM00382"/>
    </source>
</evidence>
<keyword evidence="6" id="KW-1185">Reference proteome</keyword>
<dbReference type="InterPro" id="IPR003959">
    <property type="entry name" value="ATPase_AAA_core"/>
</dbReference>
<accession>A0ABY6CY17</accession>
<dbReference type="SMART" id="SM00382">
    <property type="entry name" value="AAA"/>
    <property type="match status" value="1"/>
</dbReference>
<dbReference type="Gene3D" id="3.40.50.300">
    <property type="entry name" value="P-loop containing nucleotide triphosphate hydrolases"/>
    <property type="match status" value="1"/>
</dbReference>
<dbReference type="EMBL" id="CP106735">
    <property type="protein sequence ID" value="UXX77743.1"/>
    <property type="molecule type" value="Genomic_DNA"/>
</dbReference>
<dbReference type="SUPFAM" id="SSF52540">
    <property type="entry name" value="P-loop containing nucleoside triphosphate hydrolases"/>
    <property type="match status" value="1"/>
</dbReference>
<evidence type="ECO:0000256" key="3">
    <source>
        <dbReference type="ARBA" id="ARBA00022840"/>
    </source>
</evidence>
<dbReference type="CDD" id="cd19481">
    <property type="entry name" value="RecA-like_protease"/>
    <property type="match status" value="1"/>
</dbReference>
<dbReference type="PANTHER" id="PTHR23073">
    <property type="entry name" value="26S PROTEASOME REGULATORY SUBUNIT"/>
    <property type="match status" value="1"/>
</dbReference>
<dbReference type="Proteomes" id="UP001062165">
    <property type="component" value="Chromosome"/>
</dbReference>
<dbReference type="RefSeq" id="WP_263049490.1">
    <property type="nucleotide sequence ID" value="NZ_CP106735.1"/>
</dbReference>
<evidence type="ECO:0000313" key="6">
    <source>
        <dbReference type="Proteomes" id="UP001062165"/>
    </source>
</evidence>
<evidence type="ECO:0000313" key="5">
    <source>
        <dbReference type="EMBL" id="UXX77743.1"/>
    </source>
</evidence>
<reference evidence="5" key="1">
    <citation type="submission" date="2022-10" db="EMBL/GenBank/DDBJ databases">
        <title>Comparative genomics and taxonomic characterization of three novel marine species of genus Reichenbachiella exhibiting antioxidant and polysaccharide degradation activities.</title>
        <authorList>
            <person name="Muhammad N."/>
            <person name="Lee Y.-J."/>
            <person name="Ko J."/>
            <person name="Kim S.-G."/>
        </authorList>
    </citation>
    <scope>NUCLEOTIDE SEQUENCE</scope>
    <source>
        <strain evidence="5">Wsw4-B4</strain>
    </source>
</reference>
<proteinExistence type="inferred from homology"/>
<evidence type="ECO:0000256" key="1">
    <source>
        <dbReference type="ARBA" id="ARBA00006914"/>
    </source>
</evidence>
<gene>
    <name evidence="5" type="ORF">N7E81_10215</name>
</gene>